<dbReference type="InterPro" id="IPR018289">
    <property type="entry name" value="MULE_transposase_dom"/>
</dbReference>
<evidence type="ECO:0000313" key="3">
    <source>
        <dbReference type="Proteomes" id="UP000475862"/>
    </source>
</evidence>
<evidence type="ECO:0000259" key="1">
    <source>
        <dbReference type="Pfam" id="PF10551"/>
    </source>
</evidence>
<feature type="domain" description="MULE transposase" evidence="1">
    <location>
        <begin position="8"/>
        <end position="79"/>
    </location>
</feature>
<proteinExistence type="predicted"/>
<dbReference type="EMBL" id="VYZN01002772">
    <property type="protein sequence ID" value="KAE9521544.1"/>
    <property type="molecule type" value="Genomic_DNA"/>
</dbReference>
<accession>A0A6G0SUA0</accession>
<dbReference type="Proteomes" id="UP000475862">
    <property type="component" value="Unassembled WGS sequence"/>
</dbReference>
<dbReference type="AlphaFoldDB" id="A0A6G0SUA0"/>
<evidence type="ECO:0000313" key="2">
    <source>
        <dbReference type="EMBL" id="KAE9521544.1"/>
    </source>
</evidence>
<dbReference type="OrthoDB" id="6617361at2759"/>
<name>A0A6G0SUA0_APHGL</name>
<sequence length="252" mass="29229">MFTIHGFQNGHYIPLIFCLLPDKNYETYFYTLNAIIDKCNAINLKFSPKNITIDFELAISSAVNEIWPLSKRVGCRFHLTGVQLGLVTEYKKNSDIGKWIKYIFGLLYLGPEEVSDCFVEDLMPECPTDERVTKYCDYLVNNYISEDSTFPPCLWACNSASILLTTNACESFHSFFNDHFYSNSPSILSWLNVVKNFDQTDTYIKINSVKIPKTSKDANIIKKKVHNQKQITRYQSNDITRYEFIKNMCNNF</sequence>
<keyword evidence="3" id="KW-1185">Reference proteome</keyword>
<comment type="caution">
    <text evidence="2">The sequence shown here is derived from an EMBL/GenBank/DDBJ whole genome shotgun (WGS) entry which is preliminary data.</text>
</comment>
<gene>
    <name evidence="2" type="ORF">AGLY_018070</name>
</gene>
<dbReference type="Pfam" id="PF10551">
    <property type="entry name" value="MULE"/>
    <property type="match status" value="1"/>
</dbReference>
<reference evidence="2 3" key="1">
    <citation type="submission" date="2019-08" db="EMBL/GenBank/DDBJ databases">
        <title>The genome of the soybean aphid Biotype 1, its phylome, world population structure and adaptation to the North American continent.</title>
        <authorList>
            <person name="Giordano R."/>
            <person name="Donthu R.K."/>
            <person name="Hernandez A.G."/>
            <person name="Wright C.L."/>
            <person name="Zimin A.V."/>
        </authorList>
    </citation>
    <scope>NUCLEOTIDE SEQUENCE [LARGE SCALE GENOMIC DNA]</scope>
    <source>
        <tissue evidence="2">Whole aphids</tissue>
    </source>
</reference>
<protein>
    <recommendedName>
        <fullName evidence="1">MULE transposase domain-containing protein</fullName>
    </recommendedName>
</protein>
<organism evidence="2 3">
    <name type="scientific">Aphis glycines</name>
    <name type="common">Soybean aphid</name>
    <dbReference type="NCBI Taxonomy" id="307491"/>
    <lineage>
        <taxon>Eukaryota</taxon>
        <taxon>Metazoa</taxon>
        <taxon>Ecdysozoa</taxon>
        <taxon>Arthropoda</taxon>
        <taxon>Hexapoda</taxon>
        <taxon>Insecta</taxon>
        <taxon>Pterygota</taxon>
        <taxon>Neoptera</taxon>
        <taxon>Paraneoptera</taxon>
        <taxon>Hemiptera</taxon>
        <taxon>Sternorrhyncha</taxon>
        <taxon>Aphidomorpha</taxon>
        <taxon>Aphidoidea</taxon>
        <taxon>Aphididae</taxon>
        <taxon>Aphidini</taxon>
        <taxon>Aphis</taxon>
        <taxon>Aphis</taxon>
    </lineage>
</organism>